<name>A0A834NXA4_VESPE</name>
<protein>
    <submittedName>
        <fullName evidence="2">Uncharacterized protein</fullName>
    </submittedName>
</protein>
<feature type="compositionally biased region" description="Basic and acidic residues" evidence="1">
    <location>
        <begin position="99"/>
        <end position="114"/>
    </location>
</feature>
<proteinExistence type="predicted"/>
<organism evidence="2 3">
    <name type="scientific">Vespula pensylvanica</name>
    <name type="common">Western yellow jacket</name>
    <name type="synonym">Wasp</name>
    <dbReference type="NCBI Taxonomy" id="30213"/>
    <lineage>
        <taxon>Eukaryota</taxon>
        <taxon>Metazoa</taxon>
        <taxon>Ecdysozoa</taxon>
        <taxon>Arthropoda</taxon>
        <taxon>Hexapoda</taxon>
        <taxon>Insecta</taxon>
        <taxon>Pterygota</taxon>
        <taxon>Neoptera</taxon>
        <taxon>Endopterygota</taxon>
        <taxon>Hymenoptera</taxon>
        <taxon>Apocrita</taxon>
        <taxon>Aculeata</taxon>
        <taxon>Vespoidea</taxon>
        <taxon>Vespidae</taxon>
        <taxon>Vespinae</taxon>
        <taxon>Vespula</taxon>
    </lineage>
</organism>
<evidence type="ECO:0000313" key="3">
    <source>
        <dbReference type="Proteomes" id="UP000600918"/>
    </source>
</evidence>
<evidence type="ECO:0000256" key="1">
    <source>
        <dbReference type="SAM" id="MobiDB-lite"/>
    </source>
</evidence>
<gene>
    <name evidence="2" type="ORF">H0235_010568</name>
</gene>
<dbReference type="Proteomes" id="UP000600918">
    <property type="component" value="Unassembled WGS sequence"/>
</dbReference>
<reference evidence="2" key="1">
    <citation type="journal article" date="2020" name="G3 (Bethesda)">
        <title>High-Quality Assemblies for Three Invasive Social Wasps from the &lt;i&gt;Vespula&lt;/i&gt; Genus.</title>
        <authorList>
            <person name="Harrop T.W.R."/>
            <person name="Guhlin J."/>
            <person name="McLaughlin G.M."/>
            <person name="Permina E."/>
            <person name="Stockwell P."/>
            <person name="Gilligan J."/>
            <person name="Le Lec M.F."/>
            <person name="Gruber M.A.M."/>
            <person name="Quinn O."/>
            <person name="Lovegrove M."/>
            <person name="Duncan E.J."/>
            <person name="Remnant E.J."/>
            <person name="Van Eeckhoven J."/>
            <person name="Graham B."/>
            <person name="Knapp R.A."/>
            <person name="Langford K.W."/>
            <person name="Kronenberg Z."/>
            <person name="Press M.O."/>
            <person name="Eacker S.M."/>
            <person name="Wilson-Rankin E.E."/>
            <person name="Purcell J."/>
            <person name="Lester P.J."/>
            <person name="Dearden P.K."/>
        </authorList>
    </citation>
    <scope>NUCLEOTIDE SEQUENCE</scope>
    <source>
        <strain evidence="2">Volc-1</strain>
    </source>
</reference>
<feature type="region of interest" description="Disordered" evidence="1">
    <location>
        <begin position="76"/>
        <end position="128"/>
    </location>
</feature>
<sequence length="128" mass="13766">MLCLLATVTLPEKSVHYRRGEEGYGRGRGGGGGGVIYGAQRSPLLEEGKARSKEQPAKIVRGTFNAEVLAVTPTGAFSRHASPSSRTDTDLDSDLVQVRSRERIEPIESIEPRNKRATLAGLGSRAYA</sequence>
<dbReference type="EMBL" id="JACSDY010000009">
    <property type="protein sequence ID" value="KAF7420271.1"/>
    <property type="molecule type" value="Genomic_DNA"/>
</dbReference>
<keyword evidence="3" id="KW-1185">Reference proteome</keyword>
<comment type="caution">
    <text evidence="2">The sequence shown here is derived from an EMBL/GenBank/DDBJ whole genome shotgun (WGS) entry which is preliminary data.</text>
</comment>
<dbReference type="AlphaFoldDB" id="A0A834NXA4"/>
<evidence type="ECO:0000313" key="2">
    <source>
        <dbReference type="EMBL" id="KAF7420271.1"/>
    </source>
</evidence>
<accession>A0A834NXA4</accession>